<gene>
    <name evidence="2" type="ORF">ABID39_001208</name>
</gene>
<name>A0ABV2FPK8_9HYPH</name>
<feature type="transmembrane region" description="Helical" evidence="1">
    <location>
        <begin position="7"/>
        <end position="30"/>
    </location>
</feature>
<protein>
    <recommendedName>
        <fullName evidence="4">Potassium-transporting ATPase subunit F</fullName>
    </recommendedName>
</protein>
<keyword evidence="1" id="KW-0812">Transmembrane</keyword>
<organism evidence="2 3">
    <name type="scientific">Bartonella japonica</name>
    <dbReference type="NCBI Taxonomy" id="357761"/>
    <lineage>
        <taxon>Bacteria</taxon>
        <taxon>Pseudomonadati</taxon>
        <taxon>Pseudomonadota</taxon>
        <taxon>Alphaproteobacteria</taxon>
        <taxon>Hyphomicrobiales</taxon>
        <taxon>Bartonellaceae</taxon>
        <taxon>Bartonella</taxon>
    </lineage>
</organism>
<proteinExistence type="predicted"/>
<comment type="caution">
    <text evidence="2">The sequence shown here is derived from an EMBL/GenBank/DDBJ whole genome shotgun (WGS) entry which is preliminary data.</text>
</comment>
<evidence type="ECO:0000313" key="2">
    <source>
        <dbReference type="EMBL" id="MET3560507.1"/>
    </source>
</evidence>
<keyword evidence="1" id="KW-1133">Transmembrane helix</keyword>
<dbReference type="Proteomes" id="UP001549112">
    <property type="component" value="Unassembled WGS sequence"/>
</dbReference>
<keyword evidence="3" id="KW-1185">Reference proteome</keyword>
<dbReference type="EMBL" id="JBEPLT010000012">
    <property type="protein sequence ID" value="MET3560507.1"/>
    <property type="molecule type" value="Genomic_DNA"/>
</dbReference>
<evidence type="ECO:0008006" key="4">
    <source>
        <dbReference type="Google" id="ProtNLM"/>
    </source>
</evidence>
<evidence type="ECO:0000256" key="1">
    <source>
        <dbReference type="SAM" id="Phobius"/>
    </source>
</evidence>
<accession>A0ABV2FPK8</accession>
<sequence>MTDIIKAAMLYSIFIVGIYAFVVLALVMGMQEVYF</sequence>
<reference evidence="2 3" key="1">
    <citation type="submission" date="2024-06" db="EMBL/GenBank/DDBJ databases">
        <title>Genomic Encyclopedia of Type Strains, Phase IV (KMG-IV): sequencing the most valuable type-strain genomes for metagenomic binning, comparative biology and taxonomic classification.</title>
        <authorList>
            <person name="Goeker M."/>
        </authorList>
    </citation>
    <scope>NUCLEOTIDE SEQUENCE [LARGE SCALE GENOMIC DNA]</scope>
    <source>
        <strain evidence="2 3">DSM 23650</strain>
    </source>
</reference>
<evidence type="ECO:0000313" key="3">
    <source>
        <dbReference type="Proteomes" id="UP001549112"/>
    </source>
</evidence>
<keyword evidence="1" id="KW-0472">Membrane</keyword>